<dbReference type="GeneID" id="79793258"/>
<keyword evidence="2" id="KW-1185">Reference proteome</keyword>
<organism evidence="1 2">
    <name type="scientific">Paracidovorax citrulli</name>
    <name type="common">Acidovorax citrulli</name>
    <dbReference type="NCBI Taxonomy" id="80869"/>
    <lineage>
        <taxon>Bacteria</taxon>
        <taxon>Pseudomonadati</taxon>
        <taxon>Pseudomonadota</taxon>
        <taxon>Betaproteobacteria</taxon>
        <taxon>Burkholderiales</taxon>
        <taxon>Comamonadaceae</taxon>
        <taxon>Paracidovorax</taxon>
    </lineage>
</organism>
<evidence type="ECO:0000313" key="2">
    <source>
        <dbReference type="Proteomes" id="UP001242732"/>
    </source>
</evidence>
<dbReference type="Proteomes" id="UP001242732">
    <property type="component" value="Chromosome"/>
</dbReference>
<dbReference type="EMBL" id="CP127363">
    <property type="protein sequence ID" value="WIY47374.1"/>
    <property type="molecule type" value="Genomic_DNA"/>
</dbReference>
<protein>
    <submittedName>
        <fullName evidence="1">Competence protein CoiA family protein</fullName>
    </submittedName>
</protein>
<proteinExistence type="predicted"/>
<accession>A0ABY9AKA1</accession>
<sequence length="218" mass="25432">MRYALVNGERAEPQPKLRGACRACSEEVTAKCGKHVVWHWSHLATTHCDPWWEPETQWHRDWKDCFPRDWQEVPAREPGTEELHIADVKTPHGLVVEFQHSTIHPDEVRARERFYGNMIWVVDGCRLPSDVVVFPSCVKDSAEDVHDFHWIGRSKLFQRWHTEKPVFMDFGRNGLWQVHRFNLSTRKGKLIWTPRSEFVEAVAGNTFDFSFEGGPAAK</sequence>
<dbReference type="RefSeq" id="WP_011794836.1">
    <property type="nucleotide sequence ID" value="NZ_CP023687.1"/>
</dbReference>
<reference evidence="1 2" key="1">
    <citation type="submission" date="2023-06" db="EMBL/GenBank/DDBJ databases">
        <authorList>
            <person name="Ham H."/>
            <person name="Park D.S."/>
        </authorList>
    </citation>
    <scope>NUCLEOTIDE SEQUENCE [LARGE SCALE GENOMIC DNA]</scope>
    <source>
        <strain evidence="1 2">KACC 17005</strain>
    </source>
</reference>
<gene>
    <name evidence="1" type="ORF">QRO08_16220</name>
</gene>
<name>A0ABY9AKA1_PARCI</name>
<evidence type="ECO:0000313" key="1">
    <source>
        <dbReference type="EMBL" id="WIY47374.1"/>
    </source>
</evidence>